<name>A0A818W9V7_9BILA</name>
<organism evidence="3 4">
    <name type="scientific">Adineta steineri</name>
    <dbReference type="NCBI Taxonomy" id="433720"/>
    <lineage>
        <taxon>Eukaryota</taxon>
        <taxon>Metazoa</taxon>
        <taxon>Spiralia</taxon>
        <taxon>Gnathifera</taxon>
        <taxon>Rotifera</taxon>
        <taxon>Eurotatoria</taxon>
        <taxon>Bdelloidea</taxon>
        <taxon>Adinetida</taxon>
        <taxon>Adinetidae</taxon>
        <taxon>Adineta</taxon>
    </lineage>
</organism>
<feature type="signal peptide" evidence="2">
    <location>
        <begin position="1"/>
        <end position="27"/>
    </location>
</feature>
<dbReference type="AlphaFoldDB" id="A0A818W9V7"/>
<dbReference type="GO" id="GO:0003993">
    <property type="term" value="F:acid phosphatase activity"/>
    <property type="evidence" value="ECO:0007669"/>
    <property type="project" value="TreeGrafter"/>
</dbReference>
<dbReference type="CDD" id="cd07061">
    <property type="entry name" value="HP_HAP_like"/>
    <property type="match status" value="1"/>
</dbReference>
<dbReference type="InterPro" id="IPR000560">
    <property type="entry name" value="His_Pase_clade-2"/>
</dbReference>
<keyword evidence="1" id="KW-0378">Hydrolase</keyword>
<dbReference type="InterPro" id="IPR029033">
    <property type="entry name" value="His_PPase_superfam"/>
</dbReference>
<gene>
    <name evidence="3" type="ORF">OXD698_LOCUS13663</name>
</gene>
<dbReference type="PANTHER" id="PTHR20963:SF43">
    <property type="entry name" value="PUTATIVE (AFU_ORTHOLOGUE AFUA_7G01240)-RELATED"/>
    <property type="match status" value="1"/>
</dbReference>
<evidence type="ECO:0000256" key="1">
    <source>
        <dbReference type="ARBA" id="ARBA00022801"/>
    </source>
</evidence>
<dbReference type="SUPFAM" id="SSF53254">
    <property type="entry name" value="Phosphoglycerate mutase-like"/>
    <property type="match status" value="1"/>
</dbReference>
<reference evidence="3" key="1">
    <citation type="submission" date="2021-02" db="EMBL/GenBank/DDBJ databases">
        <authorList>
            <person name="Nowell W R."/>
        </authorList>
    </citation>
    <scope>NUCLEOTIDE SEQUENCE</scope>
</reference>
<dbReference type="Gene3D" id="3.40.50.1240">
    <property type="entry name" value="Phosphoglycerate mutase-like"/>
    <property type="match status" value="1"/>
</dbReference>
<dbReference type="Pfam" id="PF00328">
    <property type="entry name" value="His_Phos_2"/>
    <property type="match status" value="1"/>
</dbReference>
<evidence type="ECO:0008006" key="5">
    <source>
        <dbReference type="Google" id="ProtNLM"/>
    </source>
</evidence>
<dbReference type="InterPro" id="IPR033379">
    <property type="entry name" value="Acid_Pase_AS"/>
</dbReference>
<sequence length="641" mass="72865">MRQSYHLLNFTIIFSFTLLYLTDQHLARSHRIISKPQIIELPLSPNSNLLVGSVLDASNRLIVQNQMKAALIFRDKTITSPAIHVFEAIGTISEREKQQHNNFIATRLSIIYKLMFNRFCNKKCQIRTFISIHVKFLSLIISLDNMSNIGDDEVTDNIKDISQYWGYIRPYVDNELTDFGVMNTGLPHGCHIEQAHVLQRHGSRYPEDSEYDGLNSNRFAAKINEIVAINDLKYTGPLSFLNTWSLRFGLKSLMPSGITMAYQSGVDFWNKYGRVLYNASPSQPYYSETERRKLLFRTSENDRDYESVIAWAKGFFGPYNTTDKYSILSISQEHGSNNTLFGRSVCRNERIPNFFYSNSTETADFYNATLSSAAARLSVYASSNTNLTHLDALAMQSLCVYEYMAFGSSHFCSLFTLNEWRNFELASSLELYKIASFRWFAGRARGIGYVEELIARLTNRFITTSHSSVNSTLDSSSETFPLHQPFYMDMSHGNHILSVLTALSIDYFHEKPSQIFPPLINQRFRSSLMSPFGGQLITEKISCMSSTPLETNSIHTKSSSSQNSYSTKYKFVRMKLNNAILPLDTIRNGFCSVGRRDGLCPMNNFLASQVESIKMANLEFVCFGNYTLGPNPVITDGTVLP</sequence>
<comment type="caution">
    <text evidence="3">The sequence shown here is derived from an EMBL/GenBank/DDBJ whole genome shotgun (WGS) entry which is preliminary data.</text>
</comment>
<accession>A0A818W9V7</accession>
<keyword evidence="2" id="KW-0732">Signal</keyword>
<evidence type="ECO:0000313" key="4">
    <source>
        <dbReference type="Proteomes" id="UP000663844"/>
    </source>
</evidence>
<dbReference type="PROSITE" id="PS00616">
    <property type="entry name" value="HIS_ACID_PHOSPHAT_1"/>
    <property type="match status" value="1"/>
</dbReference>
<proteinExistence type="predicted"/>
<dbReference type="EMBL" id="CAJOAZ010000837">
    <property type="protein sequence ID" value="CAF3721343.1"/>
    <property type="molecule type" value="Genomic_DNA"/>
</dbReference>
<feature type="chain" id="PRO_5032970543" description="3-phytase" evidence="2">
    <location>
        <begin position="28"/>
        <end position="641"/>
    </location>
</feature>
<evidence type="ECO:0000313" key="3">
    <source>
        <dbReference type="EMBL" id="CAF3721343.1"/>
    </source>
</evidence>
<protein>
    <recommendedName>
        <fullName evidence="5">3-phytase</fullName>
    </recommendedName>
</protein>
<dbReference type="PANTHER" id="PTHR20963">
    <property type="entry name" value="MULTIPLE INOSITOL POLYPHOSPHATE PHOSPHATASE-RELATED"/>
    <property type="match status" value="1"/>
</dbReference>
<dbReference type="Proteomes" id="UP000663844">
    <property type="component" value="Unassembled WGS sequence"/>
</dbReference>
<evidence type="ECO:0000256" key="2">
    <source>
        <dbReference type="SAM" id="SignalP"/>
    </source>
</evidence>